<keyword evidence="6 9" id="KW-1133">Transmembrane helix</keyword>
<feature type="compositionally biased region" description="Polar residues" evidence="8">
    <location>
        <begin position="1084"/>
        <end position="1096"/>
    </location>
</feature>
<dbReference type="InterPro" id="IPR036640">
    <property type="entry name" value="ABC1_TM_sf"/>
</dbReference>
<dbReference type="Gene3D" id="1.20.1560.10">
    <property type="entry name" value="ABC transporter type 1, transmembrane domain"/>
    <property type="match status" value="1"/>
</dbReference>
<feature type="transmembrane region" description="Helical" evidence="9">
    <location>
        <begin position="921"/>
        <end position="939"/>
    </location>
</feature>
<feature type="transmembrane region" description="Helical" evidence="9">
    <location>
        <begin position="326"/>
        <end position="347"/>
    </location>
</feature>
<feature type="domain" description="ABC transporter" evidence="10">
    <location>
        <begin position="1107"/>
        <end position="1345"/>
    </location>
</feature>
<dbReference type="EMBL" id="SKBQ01000013">
    <property type="protein sequence ID" value="TPX17516.1"/>
    <property type="molecule type" value="Genomic_DNA"/>
</dbReference>
<dbReference type="CDD" id="cd03249">
    <property type="entry name" value="ABC_MTABC3_MDL1_MDL2"/>
    <property type="match status" value="1"/>
</dbReference>
<evidence type="ECO:0000256" key="5">
    <source>
        <dbReference type="ARBA" id="ARBA00022840"/>
    </source>
</evidence>
<feature type="transmembrane region" description="Helical" evidence="9">
    <location>
        <begin position="772"/>
        <end position="795"/>
    </location>
</feature>
<sequence length="1350" mass="147326">MPDETPSFDSKGIGDKVDNDKAKDNITAVADGEAKTRTPSMADYFRVFRYATKWDFAVYAVAALASVGAGVTLPLMNIIFGQLVGQFTDYFNPSNPDQIDRAAFERLLNRQALYVFALFVGRWGLNSVNKFCFRMIGIRLSSAVRLHYLQALFAQPIHVIDAMPPGAAASTITSTSNTLQIGISERLGTFLQFNGTIWSALIVAFIWSWDLTLVTSSLVLYTFIVLAVMMPPIVKAQSASVEADVQGNAVASEALGGIRQVMAAGAQRHVIAKYNEWVDEARKRAMGCVPPASLQFGLMFFGVFGAFGLAFWYGTQRFIAGALRDAGVVIVVLMSVMMIFTSLERIATPLLAVSKAMVAACEFFTVIDAPLPPSGTLKPDIAGQDIVFEDAQFAYPSRPSTVILEGLNLRIPYGKNTAIVGPSGSGKSTVVALLERWFSLRQPHILPRVVAAAPQQNTRKRDKEKADQNTKEELTPTSEEEKQAEPTPCKLSGSVKIGEHNLEDLDLKWWRAQIGLVQQEPFLFNDTIYCNVANGLIGTQWADETEERKRELVKEACRESYAHEFISRLPDGYDTRVGDGGTKLSGGQKQRIALARSIVKKPTIMILDEATSALDAKGERIVQAALNRVIRNRTTVTIAHRLSTIRRADNIVVMQAGRAVEQGTHEELVADPRGVYCGLVKAQMLKMAAAGDSDGETKGQGRGPERAYNTESDEDVAKMGYDNAEDMARDNAIKNNTGTAPDSSSSPTQPKPRSLLRSFGVLLMRQRAQWPWFISIVLVSMCVAAATPLQAWLFAQVVNVFLLPQGGAEIRSQSSFWGLMWLALAGGVGVSYTAQGWTSLTSQYHVSAACKKQYLRDMLDQRVAFFDDDAHSHGALSARIGSDAKQLEELMGVNLAFLVSGSWTVVGCVAVALAFGWKLGLVALFVTMPVLLGAGYWKYRHEVQFDEMNTLVFADSSQFATEAVGAIRTVYALTMEAAIGERYRALLRGHVDAAYRKALWTAALFGFADSASLGCQALVFFYGGKLLASREYNIEAFLVCFMAIIQGAENASSVLAAAPSAAQAKAAANRILDIEESADAQRAASHTTADGQQQHQLTEKKTGGVSIELRDISFKYPTRNITVIDDLSLTIERGQYAALVGPSGCGKTTIISLLERFYDVDTGTIFVDGVPVGDSPLDAYRREISLVAQEPTLFRGTMRDNVLFGVEDPSSVSEERLHQVCRDAFIHDFIISLPEGYDTDIGFKGLSMSGGQKQRVALARALIREPRLLLLDEATSALDSESEKVVLAALEQAREGRTVVAVAHRLSTIQNADVIFVLDEGKVIEKGTHEELVARQGVYWGMCQAQALDQ</sequence>
<feature type="compositionally biased region" description="Polar residues" evidence="8">
    <location>
        <begin position="733"/>
        <end position="748"/>
    </location>
</feature>
<dbReference type="InterPro" id="IPR003439">
    <property type="entry name" value="ABC_transporter-like_ATP-bd"/>
</dbReference>
<dbReference type="GO" id="GO:0090374">
    <property type="term" value="P:oligopeptide export from mitochondrion"/>
    <property type="evidence" value="ECO:0007669"/>
    <property type="project" value="TreeGrafter"/>
</dbReference>
<keyword evidence="13" id="KW-1185">Reference proteome</keyword>
<comment type="caution">
    <text evidence="12">The sequence shown here is derived from an EMBL/GenBank/DDBJ whole genome shotgun (WGS) entry which is preliminary data.</text>
</comment>
<dbReference type="GO" id="GO:0015421">
    <property type="term" value="F:ABC-type oligopeptide transporter activity"/>
    <property type="evidence" value="ECO:0007669"/>
    <property type="project" value="TreeGrafter"/>
</dbReference>
<dbReference type="InterPro" id="IPR017871">
    <property type="entry name" value="ABC_transporter-like_CS"/>
</dbReference>
<reference evidence="12 13" key="1">
    <citation type="submission" date="2019-06" db="EMBL/GenBank/DDBJ databases">
        <title>Draft genome sequence of the filamentous fungus Phialemoniopsis curvata isolated from diesel fuel.</title>
        <authorList>
            <person name="Varaljay V.A."/>
            <person name="Lyon W.J."/>
            <person name="Crouch A.L."/>
            <person name="Drake C.E."/>
            <person name="Hollomon J.M."/>
            <person name="Nadeau L.J."/>
            <person name="Nunn H.S."/>
            <person name="Stevenson B.S."/>
            <person name="Bojanowski C.L."/>
            <person name="Crookes-Goodson W.J."/>
        </authorList>
    </citation>
    <scope>NUCLEOTIDE SEQUENCE [LARGE SCALE GENOMIC DNA]</scope>
    <source>
        <strain evidence="12 13">D216</strain>
    </source>
</reference>
<feature type="domain" description="ABC transmembrane type-1" evidence="11">
    <location>
        <begin position="60"/>
        <end position="355"/>
    </location>
</feature>
<evidence type="ECO:0000256" key="7">
    <source>
        <dbReference type="ARBA" id="ARBA00023136"/>
    </source>
</evidence>
<dbReference type="PANTHER" id="PTHR43394">
    <property type="entry name" value="ATP-DEPENDENT PERMEASE MDL1, MITOCHONDRIAL"/>
    <property type="match status" value="1"/>
</dbReference>
<evidence type="ECO:0000259" key="11">
    <source>
        <dbReference type="PROSITE" id="PS50929"/>
    </source>
</evidence>
<dbReference type="CDD" id="cd18577">
    <property type="entry name" value="ABC_6TM_Pgp_ABCB1_D1_like"/>
    <property type="match status" value="1"/>
</dbReference>
<dbReference type="InterPro" id="IPR039421">
    <property type="entry name" value="Type_1_exporter"/>
</dbReference>
<dbReference type="Proteomes" id="UP000319257">
    <property type="component" value="Unassembled WGS sequence"/>
</dbReference>
<dbReference type="InParanoid" id="A0A507BDX5"/>
<dbReference type="GeneID" id="41970606"/>
<dbReference type="SUPFAM" id="SSF90123">
    <property type="entry name" value="ABC transporter transmembrane region"/>
    <property type="match status" value="2"/>
</dbReference>
<organism evidence="12 13">
    <name type="scientific">Thyridium curvatum</name>
    <dbReference type="NCBI Taxonomy" id="1093900"/>
    <lineage>
        <taxon>Eukaryota</taxon>
        <taxon>Fungi</taxon>
        <taxon>Dikarya</taxon>
        <taxon>Ascomycota</taxon>
        <taxon>Pezizomycotina</taxon>
        <taxon>Sordariomycetes</taxon>
        <taxon>Sordariomycetidae</taxon>
        <taxon>Thyridiales</taxon>
        <taxon>Thyridiaceae</taxon>
        <taxon>Thyridium</taxon>
    </lineage>
</organism>
<feature type="region of interest" description="Disordered" evidence="8">
    <location>
        <begin position="690"/>
        <end position="714"/>
    </location>
</feature>
<feature type="transmembrane region" description="Helical" evidence="9">
    <location>
        <begin position="213"/>
        <end position="234"/>
    </location>
</feature>
<dbReference type="SMART" id="SM00382">
    <property type="entry name" value="AAA"/>
    <property type="match status" value="2"/>
</dbReference>
<dbReference type="InterPro" id="IPR027417">
    <property type="entry name" value="P-loop_NTPase"/>
</dbReference>
<evidence type="ECO:0000256" key="1">
    <source>
        <dbReference type="ARBA" id="ARBA00004141"/>
    </source>
</evidence>
<dbReference type="GO" id="GO:0016887">
    <property type="term" value="F:ATP hydrolysis activity"/>
    <property type="evidence" value="ECO:0007669"/>
    <property type="project" value="InterPro"/>
</dbReference>
<dbReference type="RefSeq" id="XP_030999227.1">
    <property type="nucleotide sequence ID" value="XM_031137428.1"/>
</dbReference>
<dbReference type="STRING" id="1093900.A0A507BDX5"/>
<feature type="domain" description="ABC transporter" evidence="10">
    <location>
        <begin position="386"/>
        <end position="681"/>
    </location>
</feature>
<keyword evidence="5" id="KW-0067">ATP-binding</keyword>
<dbReference type="Gene3D" id="3.40.50.300">
    <property type="entry name" value="P-loop containing nucleotide triphosphate hydrolases"/>
    <property type="match status" value="2"/>
</dbReference>
<evidence type="ECO:0000256" key="4">
    <source>
        <dbReference type="ARBA" id="ARBA00022741"/>
    </source>
</evidence>
<feature type="transmembrane region" description="Helical" evidence="9">
    <location>
        <begin position="895"/>
        <end position="915"/>
    </location>
</feature>
<evidence type="ECO:0000313" key="12">
    <source>
        <dbReference type="EMBL" id="TPX17516.1"/>
    </source>
</evidence>
<comment type="similarity">
    <text evidence="2">Belongs to the ABC transporter superfamily. ABCB family. Multidrug resistance exporter (TC 3.A.1.201) subfamily.</text>
</comment>
<keyword evidence="3 9" id="KW-0812">Transmembrane</keyword>
<dbReference type="OrthoDB" id="6500128at2759"/>
<evidence type="ECO:0000256" key="3">
    <source>
        <dbReference type="ARBA" id="ARBA00022692"/>
    </source>
</evidence>
<dbReference type="Pfam" id="PF00664">
    <property type="entry name" value="ABC_membrane"/>
    <property type="match status" value="2"/>
</dbReference>
<dbReference type="GO" id="GO:0005743">
    <property type="term" value="C:mitochondrial inner membrane"/>
    <property type="evidence" value="ECO:0007669"/>
    <property type="project" value="TreeGrafter"/>
</dbReference>
<gene>
    <name evidence="12" type="ORF">E0L32_003159</name>
</gene>
<evidence type="ECO:0000313" key="13">
    <source>
        <dbReference type="Proteomes" id="UP000319257"/>
    </source>
</evidence>
<dbReference type="InterPro" id="IPR011527">
    <property type="entry name" value="ABC1_TM_dom"/>
</dbReference>
<dbReference type="PANTHER" id="PTHR43394:SF18">
    <property type="entry name" value="ABC TRANSPORTER B FAMILY MEMBER 11-LIKE"/>
    <property type="match status" value="1"/>
</dbReference>
<protein>
    <recommendedName>
        <fullName evidence="14">ABC transporter</fullName>
    </recommendedName>
</protein>
<feature type="transmembrane region" description="Helical" evidence="9">
    <location>
        <begin position="56"/>
        <end position="80"/>
    </location>
</feature>
<proteinExistence type="inferred from homology"/>
<dbReference type="SUPFAM" id="SSF52540">
    <property type="entry name" value="P-loop containing nucleoside triphosphate hydrolases"/>
    <property type="match status" value="3"/>
</dbReference>
<feature type="compositionally biased region" description="Basic and acidic residues" evidence="8">
    <location>
        <begin position="459"/>
        <end position="484"/>
    </location>
</feature>
<feature type="compositionally biased region" description="Basic and acidic residues" evidence="8">
    <location>
        <begin position="695"/>
        <end position="705"/>
    </location>
</feature>
<keyword evidence="4" id="KW-0547">Nucleotide-binding</keyword>
<dbReference type="PROSITE" id="PS00211">
    <property type="entry name" value="ABC_TRANSPORTER_1"/>
    <property type="match status" value="2"/>
</dbReference>
<comment type="subcellular location">
    <subcellularLocation>
        <location evidence="1">Membrane</location>
        <topology evidence="1">Multi-pass membrane protein</topology>
    </subcellularLocation>
</comment>
<feature type="domain" description="ABC transmembrane type-1" evidence="11">
    <location>
        <begin position="776"/>
        <end position="1063"/>
    </location>
</feature>
<dbReference type="GO" id="GO:0005524">
    <property type="term" value="F:ATP binding"/>
    <property type="evidence" value="ECO:0007669"/>
    <property type="project" value="UniProtKB-KW"/>
</dbReference>
<dbReference type="InterPro" id="IPR003593">
    <property type="entry name" value="AAA+_ATPase"/>
</dbReference>
<feature type="region of interest" description="Disordered" evidence="8">
    <location>
        <begin position="451"/>
        <end position="492"/>
    </location>
</feature>
<dbReference type="CDD" id="cd18578">
    <property type="entry name" value="ABC_6TM_Pgp_ABCB1_D2_like"/>
    <property type="match status" value="1"/>
</dbReference>
<feature type="region of interest" description="Disordered" evidence="8">
    <location>
        <begin position="733"/>
        <end position="752"/>
    </location>
</feature>
<evidence type="ECO:0000259" key="10">
    <source>
        <dbReference type="PROSITE" id="PS50893"/>
    </source>
</evidence>
<evidence type="ECO:0000256" key="2">
    <source>
        <dbReference type="ARBA" id="ARBA00007577"/>
    </source>
</evidence>
<dbReference type="Pfam" id="PF00005">
    <property type="entry name" value="ABC_tran"/>
    <property type="match status" value="3"/>
</dbReference>
<evidence type="ECO:0000256" key="9">
    <source>
        <dbReference type="SAM" id="Phobius"/>
    </source>
</evidence>
<dbReference type="PROSITE" id="PS50929">
    <property type="entry name" value="ABC_TM1F"/>
    <property type="match status" value="2"/>
</dbReference>
<dbReference type="FunFam" id="3.40.50.300:FF:000913">
    <property type="entry name" value="ABC multidrug transporter SitT"/>
    <property type="match status" value="1"/>
</dbReference>
<feature type="region of interest" description="Disordered" evidence="8">
    <location>
        <begin position="1082"/>
        <end position="1101"/>
    </location>
</feature>
<feature type="transmembrane region" description="Helical" evidence="9">
    <location>
        <begin position="815"/>
        <end position="834"/>
    </location>
</feature>
<feature type="transmembrane region" description="Helical" evidence="9">
    <location>
        <begin position="292"/>
        <end position="314"/>
    </location>
</feature>
<keyword evidence="7 9" id="KW-0472">Membrane</keyword>
<evidence type="ECO:0000256" key="6">
    <source>
        <dbReference type="ARBA" id="ARBA00022989"/>
    </source>
</evidence>
<dbReference type="PROSITE" id="PS50893">
    <property type="entry name" value="ABC_TRANSPORTER_2"/>
    <property type="match status" value="2"/>
</dbReference>
<accession>A0A507BDX5</accession>
<evidence type="ECO:0000256" key="8">
    <source>
        <dbReference type="SAM" id="MobiDB-lite"/>
    </source>
</evidence>
<evidence type="ECO:0008006" key="14">
    <source>
        <dbReference type="Google" id="ProtNLM"/>
    </source>
</evidence>
<name>A0A507BDX5_9PEZI</name>